<dbReference type="InterPro" id="IPR005225">
    <property type="entry name" value="Small_GTP-bd"/>
</dbReference>
<dbReference type="Proteomes" id="UP000613580">
    <property type="component" value="Unassembled WGS sequence"/>
</dbReference>
<dbReference type="Gene3D" id="3.40.50.300">
    <property type="entry name" value="P-loop containing nucleotide triphosphate hydrolases"/>
    <property type="match status" value="1"/>
</dbReference>
<reference evidence="3" key="1">
    <citation type="submission" date="2020-05" db="EMBL/GenBank/DDBJ databases">
        <title>Mycena genomes resolve the evolution of fungal bioluminescence.</title>
        <authorList>
            <person name="Tsai I.J."/>
        </authorList>
    </citation>
    <scope>NUCLEOTIDE SEQUENCE</scope>
    <source>
        <strain evidence="3">110903Hualien_Pintung</strain>
    </source>
</reference>
<dbReference type="AlphaFoldDB" id="A0A8H6VZU5"/>
<comment type="caution">
    <text evidence="3">The sequence shown here is derived from an EMBL/GenBank/DDBJ whole genome shotgun (WGS) entry which is preliminary data.</text>
</comment>
<name>A0A8H6VZU5_MYCCL</name>
<gene>
    <name evidence="3" type="ORF">HMN09_00914700</name>
</gene>
<keyword evidence="4" id="KW-1185">Reference proteome</keyword>
<dbReference type="Pfam" id="PF00071">
    <property type="entry name" value="Ras"/>
    <property type="match status" value="2"/>
</dbReference>
<feature type="region of interest" description="Disordered" evidence="2">
    <location>
        <begin position="104"/>
        <end position="131"/>
    </location>
</feature>
<dbReference type="GO" id="GO:0005525">
    <property type="term" value="F:GTP binding"/>
    <property type="evidence" value="ECO:0007669"/>
    <property type="project" value="InterPro"/>
</dbReference>
<dbReference type="SUPFAM" id="SSF52540">
    <property type="entry name" value="P-loop containing nucleoside triphosphate hydrolases"/>
    <property type="match status" value="1"/>
</dbReference>
<dbReference type="InterPro" id="IPR001806">
    <property type="entry name" value="Small_GTPase"/>
</dbReference>
<dbReference type="SMART" id="SM00173">
    <property type="entry name" value="RAS"/>
    <property type="match status" value="1"/>
</dbReference>
<proteinExistence type="inferred from homology"/>
<dbReference type="InterPro" id="IPR027417">
    <property type="entry name" value="P-loop_NTPase"/>
</dbReference>
<dbReference type="PROSITE" id="PS51419">
    <property type="entry name" value="RAB"/>
    <property type="match status" value="1"/>
</dbReference>
<dbReference type="GO" id="GO:0003924">
    <property type="term" value="F:GTPase activity"/>
    <property type="evidence" value="ECO:0007669"/>
    <property type="project" value="InterPro"/>
</dbReference>
<evidence type="ECO:0000256" key="2">
    <source>
        <dbReference type="SAM" id="MobiDB-lite"/>
    </source>
</evidence>
<comment type="similarity">
    <text evidence="1">Belongs to the small GTPase superfamily. Rab family.</text>
</comment>
<dbReference type="SMART" id="SM00174">
    <property type="entry name" value="RHO"/>
    <property type="match status" value="1"/>
</dbReference>
<dbReference type="NCBIfam" id="TIGR00231">
    <property type="entry name" value="small_GTP"/>
    <property type="match status" value="1"/>
</dbReference>
<sequence>MAIENRAYDYLVKVVLIGDSGVGKSCKSYARDRTLPHLAHVSPSSSRLATPVLSRFTRNEFNPDSKSTIGVEFATKSVEMDGKIVKGASCRAASSPFFPRLKTRRRAGPSRHLPSSPSPSHTPTHPHPHTQIWDTAGQERFRALTAAYYRGSAGALIVYDITNRASFDAIPQWIQELRNNVKAAADDGAMQLMLVGNKSDLAHWRAVSTDEGAGRAAEYGMSFMETSALDATGVEEAFGTILRGAWACPFFLARS</sequence>
<accession>A0A8H6VZU5</accession>
<dbReference type="PANTHER" id="PTHR47979">
    <property type="entry name" value="DRAB11-RELATED"/>
    <property type="match status" value="1"/>
</dbReference>
<dbReference type="OrthoDB" id="9989112at2759"/>
<dbReference type="SMART" id="SM00175">
    <property type="entry name" value="RAB"/>
    <property type="match status" value="1"/>
</dbReference>
<dbReference type="EMBL" id="JACAZE010000013">
    <property type="protein sequence ID" value="KAF7300314.1"/>
    <property type="molecule type" value="Genomic_DNA"/>
</dbReference>
<evidence type="ECO:0000313" key="3">
    <source>
        <dbReference type="EMBL" id="KAF7300314.1"/>
    </source>
</evidence>
<dbReference type="PRINTS" id="PR00449">
    <property type="entry name" value="RASTRNSFRMNG"/>
</dbReference>
<evidence type="ECO:0000256" key="1">
    <source>
        <dbReference type="ARBA" id="ARBA00006270"/>
    </source>
</evidence>
<protein>
    <submittedName>
        <fullName evidence="3">Ras-related protein</fullName>
    </submittedName>
</protein>
<feature type="compositionally biased region" description="Low complexity" evidence="2">
    <location>
        <begin position="110"/>
        <end position="123"/>
    </location>
</feature>
<organism evidence="3 4">
    <name type="scientific">Mycena chlorophos</name>
    <name type="common">Agaric fungus</name>
    <name type="synonym">Agaricus chlorophos</name>
    <dbReference type="NCBI Taxonomy" id="658473"/>
    <lineage>
        <taxon>Eukaryota</taxon>
        <taxon>Fungi</taxon>
        <taxon>Dikarya</taxon>
        <taxon>Basidiomycota</taxon>
        <taxon>Agaricomycotina</taxon>
        <taxon>Agaricomycetes</taxon>
        <taxon>Agaricomycetidae</taxon>
        <taxon>Agaricales</taxon>
        <taxon>Marasmiineae</taxon>
        <taxon>Mycenaceae</taxon>
        <taxon>Mycena</taxon>
    </lineage>
</organism>
<dbReference type="PROSITE" id="PS51421">
    <property type="entry name" value="RAS"/>
    <property type="match status" value="1"/>
</dbReference>
<dbReference type="FunFam" id="3.40.50.300:FF:001447">
    <property type="entry name" value="Ras-related protein Rab-1B"/>
    <property type="match status" value="1"/>
</dbReference>
<dbReference type="InterPro" id="IPR050209">
    <property type="entry name" value="Rab_GTPases_membrane_traffic"/>
</dbReference>
<evidence type="ECO:0000313" key="4">
    <source>
        <dbReference type="Proteomes" id="UP000613580"/>
    </source>
</evidence>